<protein>
    <submittedName>
        <fullName evidence="2">Uncharacterized protein</fullName>
    </submittedName>
</protein>
<dbReference type="RefSeq" id="WP_209785561.1">
    <property type="nucleotide sequence ID" value="NZ_JAVDQY010000001.1"/>
</dbReference>
<reference evidence="2" key="1">
    <citation type="submission" date="2023-07" db="EMBL/GenBank/DDBJ databases">
        <title>Sorghum-associated microbial communities from plants grown in Nebraska, USA.</title>
        <authorList>
            <person name="Schachtman D."/>
        </authorList>
    </citation>
    <scope>NUCLEOTIDE SEQUENCE</scope>
    <source>
        <strain evidence="2">DS2360</strain>
    </source>
</reference>
<accession>A0AAE3Y7N1</accession>
<comment type="caution">
    <text evidence="2">The sequence shown here is derived from an EMBL/GenBank/DDBJ whole genome shotgun (WGS) entry which is preliminary data.</text>
</comment>
<evidence type="ECO:0000313" key="2">
    <source>
        <dbReference type="EMBL" id="MDR6525434.1"/>
    </source>
</evidence>
<organism evidence="2 3">
    <name type="scientific">Chryseobacterium rhizosphaerae</name>
    <dbReference type="NCBI Taxonomy" id="395937"/>
    <lineage>
        <taxon>Bacteria</taxon>
        <taxon>Pseudomonadati</taxon>
        <taxon>Bacteroidota</taxon>
        <taxon>Flavobacteriia</taxon>
        <taxon>Flavobacteriales</taxon>
        <taxon>Weeksellaceae</taxon>
        <taxon>Chryseobacterium group</taxon>
        <taxon>Chryseobacterium</taxon>
    </lineage>
</organism>
<dbReference type="Proteomes" id="UP001184861">
    <property type="component" value="Unassembled WGS sequence"/>
</dbReference>
<sequence length="330" mass="39900">MKKFTSPDGVFEIDIPIEWDYRNEIMGLENSPPFSFEPFRNSIGCFQLSHYKKEKNKYQRFKNKHEYFENNLKFEKRQIDENDGFIIIIWATTVKDFFFMAKYVYQKIKVINNKLEKEIEKVENSLKSLICIEPNSRTLATHLYRYEKFVASLGATFDLKAKAIENESAIELLIINANQIDAYLRLSIVLKYQILDNTKLFRIKYLFQDQDDKPINEKNIYREAQEMKIIDINLYNKLFDLYNERNKIVHRYIITDIKTFTLYKIAFEYEKMTEKMRLILRKIETEQFTKKVGYHSIKNPHRNKEESHVRLLKSMINEKHFLDQFHRDLE</sequence>
<evidence type="ECO:0000313" key="3">
    <source>
        <dbReference type="Proteomes" id="UP001184861"/>
    </source>
</evidence>
<feature type="coiled-coil region" evidence="1">
    <location>
        <begin position="105"/>
        <end position="132"/>
    </location>
</feature>
<keyword evidence="1" id="KW-0175">Coiled coil</keyword>
<proteinExistence type="predicted"/>
<name>A0AAE3Y7N1_9FLAO</name>
<gene>
    <name evidence="2" type="ORF">J2787_000804</name>
</gene>
<dbReference type="EMBL" id="JAVDQY010000001">
    <property type="protein sequence ID" value="MDR6525434.1"/>
    <property type="molecule type" value="Genomic_DNA"/>
</dbReference>
<evidence type="ECO:0000256" key="1">
    <source>
        <dbReference type="SAM" id="Coils"/>
    </source>
</evidence>
<dbReference type="AlphaFoldDB" id="A0AAE3Y7N1"/>